<gene>
    <name evidence="1" type="ORF">Cco03nite_39990</name>
</gene>
<name>A0A8J3L1G1_9ACTN</name>
<accession>A0A8J3L1G1</accession>
<protein>
    <submittedName>
        <fullName evidence="1">Uncharacterized protein</fullName>
    </submittedName>
</protein>
<dbReference type="EMBL" id="BONI01000033">
    <property type="protein sequence ID" value="GIG07299.1"/>
    <property type="molecule type" value="Genomic_DNA"/>
</dbReference>
<evidence type="ECO:0000313" key="1">
    <source>
        <dbReference type="EMBL" id="GIG07299.1"/>
    </source>
</evidence>
<dbReference type="AlphaFoldDB" id="A0A8J3L1G1"/>
<sequence>MPAAVRDLVPAFLDFWQQAANASAERRLALWRDYVARHPEVVHDVTRGGGEPDPTLALARYRELVDRIKANAPLATAWIEEAARLVAPVLQAQDLTVPCISMVGMARSNGWVSEVDGRHTLFLAVEQIPDADAARILATHEMAHAIQLPMPATPWPQDGPLGHGIFAEGFATRLTVELLPEYGIAEHLWFGPGYDGWMAECERRLPEARAEILACLDATDLGVQRRYLNLNGGHHLPDRIGYLIGVHAVEELRQAYTWPELARWGTDRAMAELRRVLAGAET</sequence>
<comment type="caution">
    <text evidence="1">The sequence shown here is derived from an EMBL/GenBank/DDBJ whole genome shotgun (WGS) entry which is preliminary data.</text>
</comment>
<evidence type="ECO:0000313" key="2">
    <source>
        <dbReference type="Proteomes" id="UP000630887"/>
    </source>
</evidence>
<reference evidence="1 2" key="1">
    <citation type="submission" date="2021-01" db="EMBL/GenBank/DDBJ databases">
        <title>Whole genome shotgun sequence of Catellatospora coxensis NBRC 107359.</title>
        <authorList>
            <person name="Komaki H."/>
            <person name="Tamura T."/>
        </authorList>
    </citation>
    <scope>NUCLEOTIDE SEQUENCE [LARGE SCALE GENOMIC DNA]</scope>
    <source>
        <strain evidence="1 2">NBRC 107359</strain>
    </source>
</reference>
<proteinExistence type="predicted"/>
<keyword evidence="2" id="KW-1185">Reference proteome</keyword>
<organism evidence="1 2">
    <name type="scientific">Catellatospora coxensis</name>
    <dbReference type="NCBI Taxonomy" id="310354"/>
    <lineage>
        <taxon>Bacteria</taxon>
        <taxon>Bacillati</taxon>
        <taxon>Actinomycetota</taxon>
        <taxon>Actinomycetes</taxon>
        <taxon>Micromonosporales</taxon>
        <taxon>Micromonosporaceae</taxon>
        <taxon>Catellatospora</taxon>
    </lineage>
</organism>
<dbReference type="Proteomes" id="UP000630887">
    <property type="component" value="Unassembled WGS sequence"/>
</dbReference>
<dbReference type="RefSeq" id="WP_203693649.1">
    <property type="nucleotide sequence ID" value="NZ_BAAALC010000013.1"/>
</dbReference>